<keyword evidence="2" id="KW-1003">Cell membrane</keyword>
<gene>
    <name evidence="8" type="ORF">ACFSC7_17700</name>
</gene>
<evidence type="ECO:0000259" key="7">
    <source>
        <dbReference type="Pfam" id="PF05425"/>
    </source>
</evidence>
<dbReference type="PANTHER" id="PTHR34820">
    <property type="entry name" value="INNER MEMBRANE PROTEIN YEBZ"/>
    <property type="match status" value="1"/>
</dbReference>
<comment type="subcellular location">
    <subcellularLocation>
        <location evidence="1">Cell membrane</location>
        <topology evidence="1">Multi-pass membrane protein</topology>
    </subcellularLocation>
</comment>
<dbReference type="Proteomes" id="UP001597327">
    <property type="component" value="Unassembled WGS sequence"/>
</dbReference>
<organism evidence="8 9">
    <name type="scientific">Roseibium aestuarii</name>
    <dbReference type="NCBI Taxonomy" id="2600299"/>
    <lineage>
        <taxon>Bacteria</taxon>
        <taxon>Pseudomonadati</taxon>
        <taxon>Pseudomonadota</taxon>
        <taxon>Alphaproteobacteria</taxon>
        <taxon>Hyphomicrobiales</taxon>
        <taxon>Stappiaceae</taxon>
        <taxon>Roseibium</taxon>
    </lineage>
</organism>
<feature type="transmembrane region" description="Helical" evidence="6">
    <location>
        <begin position="148"/>
        <end position="172"/>
    </location>
</feature>
<proteinExistence type="predicted"/>
<feature type="transmembrane region" description="Helical" evidence="6">
    <location>
        <begin position="224"/>
        <end position="245"/>
    </location>
</feature>
<accession>A0ABW4K1D7</accession>
<feature type="transmembrane region" description="Helical" evidence="6">
    <location>
        <begin position="12"/>
        <end position="37"/>
    </location>
</feature>
<reference evidence="9" key="1">
    <citation type="journal article" date="2019" name="Int. J. Syst. Evol. Microbiol.">
        <title>The Global Catalogue of Microorganisms (GCM) 10K type strain sequencing project: providing services to taxonomists for standard genome sequencing and annotation.</title>
        <authorList>
            <consortium name="The Broad Institute Genomics Platform"/>
            <consortium name="The Broad Institute Genome Sequencing Center for Infectious Disease"/>
            <person name="Wu L."/>
            <person name="Ma J."/>
        </authorList>
    </citation>
    <scope>NUCLEOTIDE SEQUENCE [LARGE SCALE GENOMIC DNA]</scope>
    <source>
        <strain evidence="9">JCM 3369</strain>
    </source>
</reference>
<dbReference type="InterPro" id="IPR008457">
    <property type="entry name" value="Cu-R_CopD_dom"/>
</dbReference>
<protein>
    <submittedName>
        <fullName evidence="8">Copper resistance D family protein</fullName>
    </submittedName>
</protein>
<name>A0ABW4K1D7_9HYPH</name>
<feature type="transmembrane region" description="Helical" evidence="6">
    <location>
        <begin position="49"/>
        <end position="68"/>
    </location>
</feature>
<evidence type="ECO:0000256" key="5">
    <source>
        <dbReference type="ARBA" id="ARBA00023136"/>
    </source>
</evidence>
<keyword evidence="3 6" id="KW-0812">Transmembrane</keyword>
<evidence type="ECO:0000313" key="9">
    <source>
        <dbReference type="Proteomes" id="UP001597327"/>
    </source>
</evidence>
<keyword evidence="5 6" id="KW-0472">Membrane</keyword>
<keyword evidence="4 6" id="KW-1133">Transmembrane helix</keyword>
<evidence type="ECO:0000313" key="8">
    <source>
        <dbReference type="EMBL" id="MFD1697354.1"/>
    </source>
</evidence>
<feature type="transmembrane region" description="Helical" evidence="6">
    <location>
        <begin position="88"/>
        <end position="112"/>
    </location>
</feature>
<dbReference type="RefSeq" id="WP_149893597.1">
    <property type="nucleotide sequence ID" value="NZ_JBHUFA010000015.1"/>
</dbReference>
<evidence type="ECO:0000256" key="2">
    <source>
        <dbReference type="ARBA" id="ARBA00022475"/>
    </source>
</evidence>
<sequence>MLHLVASDGLTVLSIIVKALAYATTLISAGSILIACMLSSLSEDDRRHLARLAGGLAFVAAIATTLRIPLRASFLMGGALEGTFDPMMLAMVAESPLGTSVAVRLAGLGLILPALLPHRWTWPVACLGAFIACASFSLRGHAMNEPRLLLGLLVTLHMLCLAFWLGAFAPLLRLNREAHADRLGPVAEEFGRKALWAVGGLACAGGAVLWIFGGSDLRFFLSPYGQLLLVKLMLFAGVLALAAVNKIRLTPAILAGNRSARAKLRVSVRLEAALILAILLTTAAVTTVTSPG</sequence>
<dbReference type="InterPro" id="IPR032694">
    <property type="entry name" value="CopC/D"/>
</dbReference>
<evidence type="ECO:0000256" key="3">
    <source>
        <dbReference type="ARBA" id="ARBA00022692"/>
    </source>
</evidence>
<dbReference type="PANTHER" id="PTHR34820:SF4">
    <property type="entry name" value="INNER MEMBRANE PROTEIN YEBZ"/>
    <property type="match status" value="1"/>
</dbReference>
<keyword evidence="9" id="KW-1185">Reference proteome</keyword>
<evidence type="ECO:0000256" key="1">
    <source>
        <dbReference type="ARBA" id="ARBA00004651"/>
    </source>
</evidence>
<dbReference type="EMBL" id="JBHUFA010000015">
    <property type="protein sequence ID" value="MFD1697354.1"/>
    <property type="molecule type" value="Genomic_DNA"/>
</dbReference>
<feature type="domain" description="Copper resistance protein D" evidence="7">
    <location>
        <begin position="186"/>
        <end position="284"/>
    </location>
</feature>
<evidence type="ECO:0000256" key="4">
    <source>
        <dbReference type="ARBA" id="ARBA00022989"/>
    </source>
</evidence>
<feature type="transmembrane region" description="Helical" evidence="6">
    <location>
        <begin position="193"/>
        <end position="212"/>
    </location>
</feature>
<dbReference type="Pfam" id="PF05425">
    <property type="entry name" value="CopD"/>
    <property type="match status" value="1"/>
</dbReference>
<comment type="caution">
    <text evidence="8">The sequence shown here is derived from an EMBL/GenBank/DDBJ whole genome shotgun (WGS) entry which is preliminary data.</text>
</comment>
<feature type="transmembrane region" description="Helical" evidence="6">
    <location>
        <begin position="124"/>
        <end position="142"/>
    </location>
</feature>
<feature type="transmembrane region" description="Helical" evidence="6">
    <location>
        <begin position="266"/>
        <end position="288"/>
    </location>
</feature>
<evidence type="ECO:0000256" key="6">
    <source>
        <dbReference type="SAM" id="Phobius"/>
    </source>
</evidence>